<dbReference type="EMBL" id="AMCI01006402">
    <property type="protein sequence ID" value="EJW94400.1"/>
    <property type="molecule type" value="Genomic_DNA"/>
</dbReference>
<reference evidence="2" key="1">
    <citation type="journal article" date="2012" name="PLoS ONE">
        <title>Gene sets for utilization of primary and secondary nutrition supplies in the distal gut of endangered iberian lynx.</title>
        <authorList>
            <person name="Alcaide M."/>
            <person name="Messina E."/>
            <person name="Richter M."/>
            <person name="Bargiela R."/>
            <person name="Peplies J."/>
            <person name="Huws S.A."/>
            <person name="Newbold C.J."/>
            <person name="Golyshin P.N."/>
            <person name="Simon M.A."/>
            <person name="Lopez G."/>
            <person name="Yakimov M.M."/>
            <person name="Ferrer M."/>
        </authorList>
    </citation>
    <scope>NUCLEOTIDE SEQUENCE</scope>
</reference>
<feature type="compositionally biased region" description="Polar residues" evidence="1">
    <location>
        <begin position="1"/>
        <end position="22"/>
    </location>
</feature>
<name>J9C3K4_9ZZZZ</name>
<proteinExistence type="predicted"/>
<evidence type="ECO:0000313" key="2">
    <source>
        <dbReference type="EMBL" id="EJW94400.1"/>
    </source>
</evidence>
<organism evidence="2">
    <name type="scientific">gut metagenome</name>
    <dbReference type="NCBI Taxonomy" id="749906"/>
    <lineage>
        <taxon>unclassified sequences</taxon>
        <taxon>metagenomes</taxon>
        <taxon>organismal metagenomes</taxon>
    </lineage>
</organism>
<dbReference type="AlphaFoldDB" id="J9C3K4"/>
<evidence type="ECO:0000256" key="1">
    <source>
        <dbReference type="SAM" id="MobiDB-lite"/>
    </source>
</evidence>
<protein>
    <submittedName>
        <fullName evidence="2">Uncharacterized protein</fullName>
    </submittedName>
</protein>
<comment type="caution">
    <text evidence="2">The sequence shown here is derived from an EMBL/GenBank/DDBJ whole genome shotgun (WGS) entry which is preliminary data.</text>
</comment>
<sequence>MPQLIPSASTRSPSSIATTDGTSPPVKSFPRSSKIIVTKIGRFVRSFAASTAALTS</sequence>
<feature type="region of interest" description="Disordered" evidence="1">
    <location>
        <begin position="1"/>
        <end position="29"/>
    </location>
</feature>
<gene>
    <name evidence="2" type="ORF">EVA_17495</name>
</gene>
<accession>J9C3K4</accession>